<proteinExistence type="predicted"/>
<dbReference type="WBParaSite" id="ES5_v2.g21807.t1">
    <property type="protein sequence ID" value="ES5_v2.g21807.t1"/>
    <property type="gene ID" value="ES5_v2.g21807"/>
</dbReference>
<accession>A0AC34FWC6</accession>
<reference evidence="2" key="1">
    <citation type="submission" date="2022-11" db="UniProtKB">
        <authorList>
            <consortium name="WormBaseParasite"/>
        </authorList>
    </citation>
    <scope>IDENTIFICATION</scope>
</reference>
<dbReference type="Proteomes" id="UP000887579">
    <property type="component" value="Unplaced"/>
</dbReference>
<evidence type="ECO:0000313" key="1">
    <source>
        <dbReference type="Proteomes" id="UP000887579"/>
    </source>
</evidence>
<name>A0AC34FWC6_9BILA</name>
<protein>
    <submittedName>
        <fullName evidence="2">Uncharacterized protein</fullName>
    </submittedName>
</protein>
<evidence type="ECO:0000313" key="2">
    <source>
        <dbReference type="WBParaSite" id="ES5_v2.g21807.t1"/>
    </source>
</evidence>
<organism evidence="1 2">
    <name type="scientific">Panagrolaimus sp. ES5</name>
    <dbReference type="NCBI Taxonomy" id="591445"/>
    <lineage>
        <taxon>Eukaryota</taxon>
        <taxon>Metazoa</taxon>
        <taxon>Ecdysozoa</taxon>
        <taxon>Nematoda</taxon>
        <taxon>Chromadorea</taxon>
        <taxon>Rhabditida</taxon>
        <taxon>Tylenchina</taxon>
        <taxon>Panagrolaimomorpha</taxon>
        <taxon>Panagrolaimoidea</taxon>
        <taxon>Panagrolaimidae</taxon>
        <taxon>Panagrolaimus</taxon>
    </lineage>
</organism>
<sequence>MYYMAVNPSTPEAYNKLIQCCKYFFEKNPILVAARMRDQTTICTKEYCEDDKKCCVIYDITKTSSKLWLTHDLNLHGYDGSLNFIPLLRKKLFRYQIPNLIIFTKIVTIDDFKFVASFPDLIFIWASKIVDAAGNTVMLETLFENMYNVKYFSCYLYNESSMISASTLSNIAKHKNFKQLLSFQMFYIAEVFSVDDLSALLNAQKTLKIFLDFRRNISEDYANQLDGLIDDVIESERNNVMIRYRVQDRNKLKIIESRY</sequence>